<dbReference type="EMBL" id="JANRMS010000110">
    <property type="protein sequence ID" value="KAJ3546526.1"/>
    <property type="molecule type" value="Genomic_DNA"/>
</dbReference>
<evidence type="ECO:0000313" key="1">
    <source>
        <dbReference type="EMBL" id="KAJ3546526.1"/>
    </source>
</evidence>
<organism evidence="1 2">
    <name type="scientific">Fusarium decemcellulare</name>
    <dbReference type="NCBI Taxonomy" id="57161"/>
    <lineage>
        <taxon>Eukaryota</taxon>
        <taxon>Fungi</taxon>
        <taxon>Dikarya</taxon>
        <taxon>Ascomycota</taxon>
        <taxon>Pezizomycotina</taxon>
        <taxon>Sordariomycetes</taxon>
        <taxon>Hypocreomycetidae</taxon>
        <taxon>Hypocreales</taxon>
        <taxon>Nectriaceae</taxon>
        <taxon>Fusarium</taxon>
        <taxon>Fusarium decemcellulare species complex</taxon>
    </lineage>
</organism>
<comment type="caution">
    <text evidence="1">The sequence shown here is derived from an EMBL/GenBank/DDBJ whole genome shotgun (WGS) entry which is preliminary data.</text>
</comment>
<evidence type="ECO:0000313" key="2">
    <source>
        <dbReference type="Proteomes" id="UP001148629"/>
    </source>
</evidence>
<reference evidence="1" key="1">
    <citation type="submission" date="2022-08" db="EMBL/GenBank/DDBJ databases">
        <title>Genome Sequence of Fusarium decemcellulare.</title>
        <authorList>
            <person name="Buettner E."/>
        </authorList>
    </citation>
    <scope>NUCLEOTIDE SEQUENCE</scope>
    <source>
        <strain evidence="1">Babe19</strain>
    </source>
</reference>
<proteinExistence type="predicted"/>
<keyword evidence="2" id="KW-1185">Reference proteome</keyword>
<gene>
    <name evidence="1" type="ORF">NM208_g1960</name>
</gene>
<sequence length="758" mass="83137">MTWILDVDVPIPGAPFPEEKPYKKKVKKSRSPPVCNACRILKLSVRVLIPRPGTSTEKTASAAAIAHLVPYVRELATNARIPSTVNFELRSRVSELEARLAATSHNPERADTHASEGIPVNISDTEVSPHLPDSNHETDIQRENAAGESSDKSESRIDVLAAGVFDHPSSGSSICYFGSSSNHALFWSLTASIANLGHRSSRLHQEPLRAVQAHTGPAHLPHPASSSIAHYGSGEEVDIVNTPGRDDAMNLISRFFDTVGAVLPYVNQPALLESFDKIVGPSESRQRPPNRAAKALRSIVFAHALSTQDVGAAEPFYRRTLSLLDPKTLYAPSLELLQALLLLSIFQQNSQRSTESWTTHSLAVKASYQLGIHAPSSYEHLTASEKELRSSLWFATVNQDRMLSSALGQPCMIPLQHVRSDILHMLVSMRQQRTVEMQYSQENLEYFRNIVMLHGIMGVAMESVCGSNIDPSSSLNAEELLGKTLELSLRLEKWRSSTSPGSILESDVNYSPWTEGDFEAQRNTILLSIFYYRTVLLVHGCLLMSILEAATRKGQQAVSGVLKNTAASLLKDDLTAVNNFCHLIRGLLAYNPAFFKSNAIWWTCNYAALTISLHTFAFWLASNSPEAEFIACGHNSSQLEARLRACLDMLRAIGASSAMSVKAHRCLQRHLDFLKTNSRMPAPADHGSDPPMVSHALTLPQEAGSLSDQIVHGDLMTTVLDDPMAGLFSDLNIPTFDHPDFVDLDLLGITDFDAAGLI</sequence>
<dbReference type="Proteomes" id="UP001148629">
    <property type="component" value="Unassembled WGS sequence"/>
</dbReference>
<accession>A0ACC1SUK5</accession>
<protein>
    <submittedName>
        <fullName evidence="1">Uncharacterized protein</fullName>
    </submittedName>
</protein>
<name>A0ACC1SUK5_9HYPO</name>